<dbReference type="EMBL" id="BAABKG010000008">
    <property type="protein sequence ID" value="GAA5156626.1"/>
    <property type="molecule type" value="Genomic_DNA"/>
</dbReference>
<evidence type="ECO:0000313" key="3">
    <source>
        <dbReference type="Proteomes" id="UP001500221"/>
    </source>
</evidence>
<organism evidence="2 3">
    <name type="scientific">Nocardioides marinquilinus</name>
    <dbReference type="NCBI Taxonomy" id="1210400"/>
    <lineage>
        <taxon>Bacteria</taxon>
        <taxon>Bacillati</taxon>
        <taxon>Actinomycetota</taxon>
        <taxon>Actinomycetes</taxon>
        <taxon>Propionibacteriales</taxon>
        <taxon>Nocardioidaceae</taxon>
        <taxon>Nocardioides</taxon>
    </lineage>
</organism>
<protein>
    <recommendedName>
        <fullName evidence="1">DUF6760 domain-containing protein</fullName>
    </recommendedName>
</protein>
<accession>A0ABP9Q4I8</accession>
<evidence type="ECO:0000313" key="2">
    <source>
        <dbReference type="EMBL" id="GAA5156626.1"/>
    </source>
</evidence>
<feature type="domain" description="DUF6760" evidence="1">
    <location>
        <begin position="5"/>
        <end position="49"/>
    </location>
</feature>
<comment type="caution">
    <text evidence="2">The sequence shown here is derived from an EMBL/GenBank/DDBJ whole genome shotgun (WGS) entry which is preliminary data.</text>
</comment>
<proteinExistence type="predicted"/>
<gene>
    <name evidence="2" type="ORF">GCM10023340_44990</name>
</gene>
<sequence>MMRYPSDALWQEIAYLAYHLHWSLDDLLDLEHMDRVRMVRAVVSLNERAWQVVRDYGR</sequence>
<keyword evidence="3" id="KW-1185">Reference proteome</keyword>
<reference evidence="3" key="1">
    <citation type="journal article" date="2019" name="Int. J. Syst. Evol. Microbiol.">
        <title>The Global Catalogue of Microorganisms (GCM) 10K type strain sequencing project: providing services to taxonomists for standard genome sequencing and annotation.</title>
        <authorList>
            <consortium name="The Broad Institute Genomics Platform"/>
            <consortium name="The Broad Institute Genome Sequencing Center for Infectious Disease"/>
            <person name="Wu L."/>
            <person name="Ma J."/>
        </authorList>
    </citation>
    <scope>NUCLEOTIDE SEQUENCE [LARGE SCALE GENOMIC DNA]</scope>
    <source>
        <strain evidence="3">JCM 18459</strain>
    </source>
</reference>
<dbReference type="Proteomes" id="UP001500221">
    <property type="component" value="Unassembled WGS sequence"/>
</dbReference>
<evidence type="ECO:0000259" key="1">
    <source>
        <dbReference type="Pfam" id="PF20546"/>
    </source>
</evidence>
<dbReference type="InterPro" id="IPR046648">
    <property type="entry name" value="DUF6760"/>
</dbReference>
<dbReference type="Pfam" id="PF20546">
    <property type="entry name" value="DUF6760"/>
    <property type="match status" value="1"/>
</dbReference>
<name>A0ABP9Q4I8_9ACTN</name>